<comment type="caution">
    <text evidence="2">The sequence shown here is derived from an EMBL/GenBank/DDBJ whole genome shotgun (WGS) entry which is preliminary data.</text>
</comment>
<accession>A0A401U3A1</accession>
<sequence length="69" mass="8193">MYPTSSRRRPGPITTNSGCLALPERRSRSQHWLRRMGPGLRRDDEWREQLPPQPLRRTLLRECLRALDV</sequence>
<evidence type="ECO:0000256" key="1">
    <source>
        <dbReference type="SAM" id="MobiDB-lite"/>
    </source>
</evidence>
<feature type="compositionally biased region" description="Basic residues" evidence="1">
    <location>
        <begin position="1"/>
        <end position="10"/>
    </location>
</feature>
<feature type="non-terminal residue" evidence="2">
    <location>
        <position position="69"/>
    </location>
</feature>
<protein>
    <submittedName>
        <fullName evidence="2">Uncharacterized protein</fullName>
    </submittedName>
</protein>
<name>A0A401U3A1_CHIPU</name>
<evidence type="ECO:0000313" key="2">
    <source>
        <dbReference type="EMBL" id="GCC49365.1"/>
    </source>
</evidence>
<gene>
    <name evidence="2" type="ORF">chiPu_0033409</name>
</gene>
<keyword evidence="3" id="KW-1185">Reference proteome</keyword>
<proteinExistence type="predicted"/>
<dbReference type="EMBL" id="BEZZ01262024">
    <property type="protein sequence ID" value="GCC49365.1"/>
    <property type="molecule type" value="Genomic_DNA"/>
</dbReference>
<evidence type="ECO:0000313" key="3">
    <source>
        <dbReference type="Proteomes" id="UP000287033"/>
    </source>
</evidence>
<reference evidence="2 3" key="1">
    <citation type="journal article" date="2018" name="Nat. Ecol. Evol.">
        <title>Shark genomes provide insights into elasmobranch evolution and the origin of vertebrates.</title>
        <authorList>
            <person name="Hara Y"/>
            <person name="Yamaguchi K"/>
            <person name="Onimaru K"/>
            <person name="Kadota M"/>
            <person name="Koyanagi M"/>
            <person name="Keeley SD"/>
            <person name="Tatsumi K"/>
            <person name="Tanaka K"/>
            <person name="Motone F"/>
            <person name="Kageyama Y"/>
            <person name="Nozu R"/>
            <person name="Adachi N"/>
            <person name="Nishimura O"/>
            <person name="Nakagawa R"/>
            <person name="Tanegashima C"/>
            <person name="Kiyatake I"/>
            <person name="Matsumoto R"/>
            <person name="Murakumo K"/>
            <person name="Nishida K"/>
            <person name="Terakita A"/>
            <person name="Kuratani S"/>
            <person name="Sato K"/>
            <person name="Hyodo S Kuraku.S."/>
        </authorList>
    </citation>
    <scope>NUCLEOTIDE SEQUENCE [LARGE SCALE GENOMIC DNA]</scope>
</reference>
<feature type="region of interest" description="Disordered" evidence="1">
    <location>
        <begin position="1"/>
        <end position="21"/>
    </location>
</feature>
<organism evidence="2 3">
    <name type="scientific">Chiloscyllium punctatum</name>
    <name type="common">Brownbanded bambooshark</name>
    <name type="synonym">Hemiscyllium punctatum</name>
    <dbReference type="NCBI Taxonomy" id="137246"/>
    <lineage>
        <taxon>Eukaryota</taxon>
        <taxon>Metazoa</taxon>
        <taxon>Chordata</taxon>
        <taxon>Craniata</taxon>
        <taxon>Vertebrata</taxon>
        <taxon>Chondrichthyes</taxon>
        <taxon>Elasmobranchii</taxon>
        <taxon>Galeomorphii</taxon>
        <taxon>Galeoidea</taxon>
        <taxon>Orectolobiformes</taxon>
        <taxon>Hemiscylliidae</taxon>
        <taxon>Chiloscyllium</taxon>
    </lineage>
</organism>
<dbReference type="AlphaFoldDB" id="A0A401U3A1"/>
<dbReference type="Proteomes" id="UP000287033">
    <property type="component" value="Unassembled WGS sequence"/>
</dbReference>